<proteinExistence type="inferred from homology"/>
<feature type="transmembrane region" description="Helical" evidence="6">
    <location>
        <begin position="45"/>
        <end position="63"/>
    </location>
</feature>
<accession>A0ABV8QUF3</accession>
<evidence type="ECO:0000256" key="4">
    <source>
        <dbReference type="ARBA" id="ARBA00022989"/>
    </source>
</evidence>
<evidence type="ECO:0000256" key="2">
    <source>
        <dbReference type="ARBA" id="ARBA00010544"/>
    </source>
</evidence>
<feature type="transmembrane region" description="Helical" evidence="6">
    <location>
        <begin position="115"/>
        <end position="136"/>
    </location>
</feature>
<name>A0ABV8QUF3_9BACT</name>
<feature type="transmembrane region" description="Helical" evidence="6">
    <location>
        <begin position="189"/>
        <end position="209"/>
    </location>
</feature>
<evidence type="ECO:0000256" key="1">
    <source>
        <dbReference type="ARBA" id="ARBA00004141"/>
    </source>
</evidence>
<dbReference type="InterPro" id="IPR003544">
    <property type="entry name" value="Cyt_c_biogenesis_CcmB"/>
</dbReference>
<evidence type="ECO:0000313" key="8">
    <source>
        <dbReference type="Proteomes" id="UP001595907"/>
    </source>
</evidence>
<sequence>MKKDLLLELRKQHTFYGILLYIAATIFVLYLSLPDSPDAVIWNSLFWVIQLFVCVNTVAKSFLQESSGLMLYYYSIASPTEFIIAKLLFNVVLMLLMSSLSLLLFFIFLNNPVEHVGAFYAIVLLGGTSISLTFTLMSAIAAKAQQNAALIAILGFPVILPQLLLLMRLSKAGLGEVFRSGAFLQLSGLILGLDVLVFVLAVILFPYLWKD</sequence>
<evidence type="ECO:0000256" key="6">
    <source>
        <dbReference type="SAM" id="Phobius"/>
    </source>
</evidence>
<keyword evidence="5 6" id="KW-0472">Membrane</keyword>
<comment type="similarity">
    <text evidence="2">Belongs to the CcmB/CycW/HelB family.</text>
</comment>
<gene>
    <name evidence="7" type="ORF">ACFOWM_12975</name>
</gene>
<dbReference type="EMBL" id="JBHSCZ010000004">
    <property type="protein sequence ID" value="MFC4263802.1"/>
    <property type="molecule type" value="Genomic_DNA"/>
</dbReference>
<keyword evidence="4 6" id="KW-1133">Transmembrane helix</keyword>
<feature type="transmembrane region" description="Helical" evidence="6">
    <location>
        <begin position="148"/>
        <end position="169"/>
    </location>
</feature>
<organism evidence="7 8">
    <name type="scientific">Ferruginibacter yonginensis</name>
    <dbReference type="NCBI Taxonomy" id="1310416"/>
    <lineage>
        <taxon>Bacteria</taxon>
        <taxon>Pseudomonadati</taxon>
        <taxon>Bacteroidota</taxon>
        <taxon>Chitinophagia</taxon>
        <taxon>Chitinophagales</taxon>
        <taxon>Chitinophagaceae</taxon>
        <taxon>Ferruginibacter</taxon>
    </lineage>
</organism>
<keyword evidence="3 6" id="KW-0812">Transmembrane</keyword>
<reference evidence="8" key="1">
    <citation type="journal article" date="2019" name="Int. J. Syst. Evol. Microbiol.">
        <title>The Global Catalogue of Microorganisms (GCM) 10K type strain sequencing project: providing services to taxonomists for standard genome sequencing and annotation.</title>
        <authorList>
            <consortium name="The Broad Institute Genomics Platform"/>
            <consortium name="The Broad Institute Genome Sequencing Center for Infectious Disease"/>
            <person name="Wu L."/>
            <person name="Ma J."/>
        </authorList>
    </citation>
    <scope>NUCLEOTIDE SEQUENCE [LARGE SCALE GENOMIC DNA]</scope>
    <source>
        <strain evidence="8">CECT 8289</strain>
    </source>
</reference>
<protein>
    <submittedName>
        <fullName evidence="7">Heme exporter protein CcmB</fullName>
    </submittedName>
</protein>
<feature type="transmembrane region" description="Helical" evidence="6">
    <location>
        <begin position="84"/>
        <end position="109"/>
    </location>
</feature>
<dbReference type="Pfam" id="PF03379">
    <property type="entry name" value="CcmB"/>
    <property type="match status" value="1"/>
</dbReference>
<dbReference type="Proteomes" id="UP001595907">
    <property type="component" value="Unassembled WGS sequence"/>
</dbReference>
<comment type="caution">
    <text evidence="7">The sequence shown here is derived from an EMBL/GenBank/DDBJ whole genome shotgun (WGS) entry which is preliminary data.</text>
</comment>
<feature type="transmembrane region" description="Helical" evidence="6">
    <location>
        <begin position="15"/>
        <end position="33"/>
    </location>
</feature>
<comment type="subcellular location">
    <subcellularLocation>
        <location evidence="1">Membrane</location>
        <topology evidence="1">Multi-pass membrane protein</topology>
    </subcellularLocation>
</comment>
<evidence type="ECO:0000256" key="3">
    <source>
        <dbReference type="ARBA" id="ARBA00022692"/>
    </source>
</evidence>
<dbReference type="RefSeq" id="WP_379710839.1">
    <property type="nucleotide sequence ID" value="NZ_JBHSCZ010000004.1"/>
</dbReference>
<evidence type="ECO:0000313" key="7">
    <source>
        <dbReference type="EMBL" id="MFC4263802.1"/>
    </source>
</evidence>
<keyword evidence="8" id="KW-1185">Reference proteome</keyword>
<evidence type="ECO:0000256" key="5">
    <source>
        <dbReference type="ARBA" id="ARBA00023136"/>
    </source>
</evidence>